<dbReference type="Pfam" id="PF00700">
    <property type="entry name" value="Flagellin_C"/>
    <property type="match status" value="1"/>
</dbReference>
<dbReference type="AlphaFoldDB" id="A0A848EEK3"/>
<dbReference type="GO" id="GO:0009288">
    <property type="term" value="C:bacterial-type flagellum"/>
    <property type="evidence" value="ECO:0007669"/>
    <property type="project" value="UniProtKB-SubCell"/>
</dbReference>
<comment type="caution">
    <text evidence="5">The sequence shown here is derived from an EMBL/GenBank/DDBJ whole genome shotgun (WGS) entry which is preliminary data.</text>
</comment>
<evidence type="ECO:0000256" key="3">
    <source>
        <dbReference type="ARBA" id="ARBA00023143"/>
    </source>
</evidence>
<keyword evidence="6" id="KW-1185">Reference proteome</keyword>
<dbReference type="RefSeq" id="WP_170054115.1">
    <property type="nucleotide sequence ID" value="NZ_JABBKX010000003.1"/>
</dbReference>
<dbReference type="PANTHER" id="PTHR42792">
    <property type="entry name" value="FLAGELLIN"/>
    <property type="match status" value="1"/>
</dbReference>
<comment type="similarity">
    <text evidence="2">Belongs to the bacterial flagellin family.</text>
</comment>
<dbReference type="Gene3D" id="1.20.1330.10">
    <property type="entry name" value="f41 fragment of flagellin, N-terminal domain"/>
    <property type="match status" value="1"/>
</dbReference>
<evidence type="ECO:0000313" key="6">
    <source>
        <dbReference type="Proteomes" id="UP000548582"/>
    </source>
</evidence>
<dbReference type="GO" id="GO:0005198">
    <property type="term" value="F:structural molecule activity"/>
    <property type="evidence" value="ECO:0007669"/>
    <property type="project" value="InterPro"/>
</dbReference>
<sequence>MGFPARRGALTMVGVGLIGRLDVGAAALRQRLEVLTRQVSDGRKGPGYADIAPEGRRAVDLRAEIGRREAWQGTISRALSQTSVTQKALGRMEAIATQFYQEAIRLDGTSTERISAVAASARAAMAEFATLLNEKYAGEYVFGGTDTANPPIPDPQAVATGGMASAIAAAVAGLGGGNAAAVAAATLAAASSDAAGTTPFSAFLSDPAQGLTEARRAVPAAEGERVAYGILANRNAAASSDGETTGSWSRDVLRGLATLAAIDPSQAALGADFTDLMATVRDGLRSAIDALGEERGALGATEQRLEANAARHADVTVALRTQLAGIEEVDMAATISRLQATQTQLEASYRAISLVSGLTLTRFLA</sequence>
<accession>A0A848EEK3</accession>
<dbReference type="InterPro" id="IPR046358">
    <property type="entry name" value="Flagellin_C"/>
</dbReference>
<dbReference type="SUPFAM" id="SSF64518">
    <property type="entry name" value="Phase 1 flagellin"/>
    <property type="match status" value="1"/>
</dbReference>
<dbReference type="EMBL" id="JABBKX010000003">
    <property type="protein sequence ID" value="NMJ41883.1"/>
    <property type="molecule type" value="Genomic_DNA"/>
</dbReference>
<dbReference type="PANTHER" id="PTHR42792:SF1">
    <property type="entry name" value="FLAGELLAR HOOK-ASSOCIATED PROTEIN 3"/>
    <property type="match status" value="1"/>
</dbReference>
<evidence type="ECO:0000313" key="5">
    <source>
        <dbReference type="EMBL" id="NMJ41883.1"/>
    </source>
</evidence>
<keyword evidence="3" id="KW-0975">Bacterial flagellum</keyword>
<comment type="subcellular location">
    <subcellularLocation>
        <location evidence="1">Bacterial flagellum</location>
    </subcellularLocation>
</comment>
<proteinExistence type="inferred from homology"/>
<name>A0A848EEK3_9PROT</name>
<gene>
    <name evidence="5" type="ORF">GWK16_11575</name>
</gene>
<reference evidence="5 6" key="1">
    <citation type="submission" date="2020-03" db="EMBL/GenBank/DDBJ databases">
        <authorList>
            <person name="Sun Q."/>
        </authorList>
    </citation>
    <scope>NUCLEOTIDE SEQUENCE [LARGE SCALE GENOMIC DNA]</scope>
    <source>
        <strain evidence="5 6">JC162</strain>
    </source>
</reference>
<evidence type="ECO:0000256" key="1">
    <source>
        <dbReference type="ARBA" id="ARBA00004365"/>
    </source>
</evidence>
<dbReference type="InterPro" id="IPR001492">
    <property type="entry name" value="Flagellin"/>
</dbReference>
<dbReference type="Proteomes" id="UP000548582">
    <property type="component" value="Unassembled WGS sequence"/>
</dbReference>
<evidence type="ECO:0000259" key="4">
    <source>
        <dbReference type="Pfam" id="PF00700"/>
    </source>
</evidence>
<organism evidence="5 6">
    <name type="scientific">Neoroseomonas marina</name>
    <dbReference type="NCBI Taxonomy" id="1232220"/>
    <lineage>
        <taxon>Bacteria</taxon>
        <taxon>Pseudomonadati</taxon>
        <taxon>Pseudomonadota</taxon>
        <taxon>Alphaproteobacteria</taxon>
        <taxon>Acetobacterales</taxon>
        <taxon>Acetobacteraceae</taxon>
        <taxon>Neoroseomonas</taxon>
    </lineage>
</organism>
<protein>
    <recommendedName>
        <fullName evidence="4">Flagellin C-terminal domain-containing protein</fullName>
    </recommendedName>
</protein>
<evidence type="ECO:0000256" key="2">
    <source>
        <dbReference type="ARBA" id="ARBA00005709"/>
    </source>
</evidence>
<feature type="domain" description="Flagellin C-terminal" evidence="4">
    <location>
        <begin position="285"/>
        <end position="355"/>
    </location>
</feature>